<keyword evidence="7" id="KW-1185">Reference proteome</keyword>
<evidence type="ECO:0000256" key="1">
    <source>
        <dbReference type="ARBA" id="ARBA00009437"/>
    </source>
</evidence>
<dbReference type="GO" id="GO:0000976">
    <property type="term" value="F:transcription cis-regulatory region binding"/>
    <property type="evidence" value="ECO:0007669"/>
    <property type="project" value="TreeGrafter"/>
</dbReference>
<dbReference type="EMBL" id="AFWV01000002">
    <property type="protein sequence ID" value="EGV20143.1"/>
    <property type="molecule type" value="Genomic_DNA"/>
</dbReference>
<feature type="domain" description="HTH lysR-type" evidence="5">
    <location>
        <begin position="1"/>
        <end position="58"/>
    </location>
</feature>
<dbReference type="STRING" id="768671.ThimaDRAFT_0819"/>
<reference evidence="6 7" key="1">
    <citation type="submission" date="2011-06" db="EMBL/GenBank/DDBJ databases">
        <title>The draft genome of Thiocapsa marina 5811.</title>
        <authorList>
            <consortium name="US DOE Joint Genome Institute (JGI-PGF)"/>
            <person name="Lucas S."/>
            <person name="Han J."/>
            <person name="Cheng J.-F."/>
            <person name="Goodwin L."/>
            <person name="Pitluck S."/>
            <person name="Peters L."/>
            <person name="Land M.L."/>
            <person name="Hauser L."/>
            <person name="Vogl K."/>
            <person name="Liu Z."/>
            <person name="Imhoff J."/>
            <person name="Thiel V."/>
            <person name="Frigaard N.-U."/>
            <person name="Bryant D."/>
            <person name="Woyke T.J."/>
        </authorList>
    </citation>
    <scope>NUCLEOTIDE SEQUENCE [LARGE SCALE GENOMIC DNA]</scope>
    <source>
        <strain evidence="6 7">5811</strain>
    </source>
</reference>
<dbReference type="Pfam" id="PF03466">
    <property type="entry name" value="LysR_substrate"/>
    <property type="match status" value="1"/>
</dbReference>
<dbReference type="Proteomes" id="UP000005459">
    <property type="component" value="Unassembled WGS sequence"/>
</dbReference>
<accession>F9U7B7</accession>
<evidence type="ECO:0000256" key="3">
    <source>
        <dbReference type="ARBA" id="ARBA00023125"/>
    </source>
</evidence>
<comment type="similarity">
    <text evidence="1">Belongs to the LysR transcriptional regulatory family.</text>
</comment>
<keyword evidence="4" id="KW-0804">Transcription</keyword>
<evidence type="ECO:0000256" key="4">
    <source>
        <dbReference type="ARBA" id="ARBA00023163"/>
    </source>
</evidence>
<dbReference type="SUPFAM" id="SSF53850">
    <property type="entry name" value="Periplasmic binding protein-like II"/>
    <property type="match status" value="1"/>
</dbReference>
<dbReference type="PROSITE" id="PS50931">
    <property type="entry name" value="HTH_LYSR"/>
    <property type="match status" value="1"/>
</dbReference>
<dbReference type="Gene3D" id="3.40.190.10">
    <property type="entry name" value="Periplasmic binding protein-like II"/>
    <property type="match status" value="1"/>
</dbReference>
<dbReference type="SUPFAM" id="SSF46785">
    <property type="entry name" value="Winged helix' DNA-binding domain"/>
    <property type="match status" value="1"/>
</dbReference>
<dbReference type="InterPro" id="IPR036388">
    <property type="entry name" value="WH-like_DNA-bd_sf"/>
</dbReference>
<dbReference type="Gene3D" id="1.10.10.10">
    <property type="entry name" value="Winged helix-like DNA-binding domain superfamily/Winged helix DNA-binding domain"/>
    <property type="match status" value="1"/>
</dbReference>
<evidence type="ECO:0000313" key="7">
    <source>
        <dbReference type="Proteomes" id="UP000005459"/>
    </source>
</evidence>
<sequence>MDIDQVRTFLAVAAHGSFQEAANRVHVTQSTVSARIQGLERYLNARLFVRNRSGATLTPAGRRFLRHAKTLVLTLEQARHDVGLPSRFRASITIGARIALWDGFLPLWAGRMREQAPDVSISSEIGFEDDLMRRIVEGTLDLALMYTPQHSAGLQVEHLFDETLVLVTSDPQRTELDDGYVYVNWGPTFYAQHSKVYPNLERPAQMANIGWLGLQLILTNGGTCFVPERVAAPYVRAGCLHVAPESPRFLLPAYVVYPLESESPVLDAALSTLHTVIAERSPADGGTPTEKELFETAQLAPGAEELERIQALHDHEPAPVCRT</sequence>
<dbReference type="eggNOG" id="COG0583">
    <property type="taxonomic scope" value="Bacteria"/>
</dbReference>
<dbReference type="FunFam" id="1.10.10.10:FF:000001">
    <property type="entry name" value="LysR family transcriptional regulator"/>
    <property type="match status" value="1"/>
</dbReference>
<dbReference type="Pfam" id="PF00126">
    <property type="entry name" value="HTH_1"/>
    <property type="match status" value="1"/>
</dbReference>
<evidence type="ECO:0000256" key="2">
    <source>
        <dbReference type="ARBA" id="ARBA00023015"/>
    </source>
</evidence>
<dbReference type="PANTHER" id="PTHR30126">
    <property type="entry name" value="HTH-TYPE TRANSCRIPTIONAL REGULATOR"/>
    <property type="match status" value="1"/>
</dbReference>
<dbReference type="AlphaFoldDB" id="F9U7B7"/>
<dbReference type="InterPro" id="IPR036390">
    <property type="entry name" value="WH_DNA-bd_sf"/>
</dbReference>
<dbReference type="CDD" id="cd05466">
    <property type="entry name" value="PBP2_LTTR_substrate"/>
    <property type="match status" value="1"/>
</dbReference>
<keyword evidence="3" id="KW-0238">DNA-binding</keyword>
<dbReference type="GO" id="GO:0003700">
    <property type="term" value="F:DNA-binding transcription factor activity"/>
    <property type="evidence" value="ECO:0007669"/>
    <property type="project" value="InterPro"/>
</dbReference>
<gene>
    <name evidence="6" type="ORF">ThimaDRAFT_0819</name>
</gene>
<evidence type="ECO:0000313" key="6">
    <source>
        <dbReference type="EMBL" id="EGV20143.1"/>
    </source>
</evidence>
<keyword evidence="2" id="KW-0805">Transcription regulation</keyword>
<name>F9U7B7_9GAMM</name>
<protein>
    <submittedName>
        <fullName evidence="6">Transcriptional regulator, LysR family</fullName>
    </submittedName>
</protein>
<dbReference type="PATRIC" id="fig|768671.3.peg.880"/>
<organism evidence="6 7">
    <name type="scientific">Thiocapsa marina 5811</name>
    <dbReference type="NCBI Taxonomy" id="768671"/>
    <lineage>
        <taxon>Bacteria</taxon>
        <taxon>Pseudomonadati</taxon>
        <taxon>Pseudomonadota</taxon>
        <taxon>Gammaproteobacteria</taxon>
        <taxon>Chromatiales</taxon>
        <taxon>Chromatiaceae</taxon>
        <taxon>Thiocapsa</taxon>
    </lineage>
</organism>
<dbReference type="PRINTS" id="PR00039">
    <property type="entry name" value="HTHLYSR"/>
</dbReference>
<proteinExistence type="inferred from homology"/>
<dbReference type="InterPro" id="IPR000847">
    <property type="entry name" value="LysR_HTH_N"/>
</dbReference>
<dbReference type="InterPro" id="IPR005119">
    <property type="entry name" value="LysR_subst-bd"/>
</dbReference>
<evidence type="ECO:0000259" key="5">
    <source>
        <dbReference type="PROSITE" id="PS50931"/>
    </source>
</evidence>
<dbReference type="PANTHER" id="PTHR30126:SF21">
    <property type="entry name" value="TRANSCRIPTIONAL REGULATOR-RELATED"/>
    <property type="match status" value="1"/>
</dbReference>
<dbReference type="RefSeq" id="WP_007191696.1">
    <property type="nucleotide sequence ID" value="NZ_AFWV01000002.1"/>
</dbReference>
<dbReference type="OrthoDB" id="9786526at2"/>